<sequence length="95" mass="10487">MLIEKLSIESKQLANKEEWYPYQPRRGVEKNVKSCGICLKIGHRTYMCPILQEDTEAVQAIGAAQQSSLGRIPGQQISAKASTELPTETIVLVAT</sequence>
<gene>
    <name evidence="1" type="ORF">LSAT_V11C400224890</name>
</gene>
<dbReference type="EMBL" id="NBSK02000004">
    <property type="protein sequence ID" value="KAJ0213952.1"/>
    <property type="molecule type" value="Genomic_DNA"/>
</dbReference>
<name>A0A9R1VU50_LACSA</name>
<reference evidence="1 2" key="1">
    <citation type="journal article" date="2017" name="Nat. Commun.">
        <title>Genome assembly with in vitro proximity ligation data and whole-genome triplication in lettuce.</title>
        <authorList>
            <person name="Reyes-Chin-Wo S."/>
            <person name="Wang Z."/>
            <person name="Yang X."/>
            <person name="Kozik A."/>
            <person name="Arikit S."/>
            <person name="Song C."/>
            <person name="Xia L."/>
            <person name="Froenicke L."/>
            <person name="Lavelle D.O."/>
            <person name="Truco M.J."/>
            <person name="Xia R."/>
            <person name="Zhu S."/>
            <person name="Xu C."/>
            <person name="Xu H."/>
            <person name="Xu X."/>
            <person name="Cox K."/>
            <person name="Korf I."/>
            <person name="Meyers B.C."/>
            <person name="Michelmore R.W."/>
        </authorList>
    </citation>
    <scope>NUCLEOTIDE SEQUENCE [LARGE SCALE GENOMIC DNA]</scope>
    <source>
        <strain evidence="2">cv. Salinas</strain>
        <tissue evidence="1">Seedlings</tissue>
    </source>
</reference>
<accession>A0A9R1VU50</accession>
<proteinExistence type="predicted"/>
<dbReference type="Proteomes" id="UP000235145">
    <property type="component" value="Unassembled WGS sequence"/>
</dbReference>
<organism evidence="1 2">
    <name type="scientific">Lactuca sativa</name>
    <name type="common">Garden lettuce</name>
    <dbReference type="NCBI Taxonomy" id="4236"/>
    <lineage>
        <taxon>Eukaryota</taxon>
        <taxon>Viridiplantae</taxon>
        <taxon>Streptophyta</taxon>
        <taxon>Embryophyta</taxon>
        <taxon>Tracheophyta</taxon>
        <taxon>Spermatophyta</taxon>
        <taxon>Magnoliopsida</taxon>
        <taxon>eudicotyledons</taxon>
        <taxon>Gunneridae</taxon>
        <taxon>Pentapetalae</taxon>
        <taxon>asterids</taxon>
        <taxon>campanulids</taxon>
        <taxon>Asterales</taxon>
        <taxon>Asteraceae</taxon>
        <taxon>Cichorioideae</taxon>
        <taxon>Cichorieae</taxon>
        <taxon>Lactucinae</taxon>
        <taxon>Lactuca</taxon>
    </lineage>
</organism>
<dbReference type="AlphaFoldDB" id="A0A9R1VU50"/>
<comment type="caution">
    <text evidence="1">The sequence shown here is derived from an EMBL/GenBank/DDBJ whole genome shotgun (WGS) entry which is preliminary data.</text>
</comment>
<evidence type="ECO:0000313" key="1">
    <source>
        <dbReference type="EMBL" id="KAJ0213952.1"/>
    </source>
</evidence>
<protein>
    <submittedName>
        <fullName evidence="1">Uncharacterized protein</fullName>
    </submittedName>
</protein>
<keyword evidence="2" id="KW-1185">Reference proteome</keyword>
<evidence type="ECO:0000313" key="2">
    <source>
        <dbReference type="Proteomes" id="UP000235145"/>
    </source>
</evidence>